<accession>A0A0F9XHB7</accession>
<comment type="caution">
    <text evidence="2">The sequence shown here is derived from an EMBL/GenBank/DDBJ whole genome shotgun (WGS) entry which is preliminary data.</text>
</comment>
<evidence type="ECO:0000256" key="1">
    <source>
        <dbReference type="SAM" id="Phobius"/>
    </source>
</evidence>
<evidence type="ECO:0000313" key="2">
    <source>
        <dbReference type="EMBL" id="KKN98466.1"/>
    </source>
</evidence>
<feature type="transmembrane region" description="Helical" evidence="1">
    <location>
        <begin position="12"/>
        <end position="32"/>
    </location>
</feature>
<organism evidence="2">
    <name type="scientific">marine sediment metagenome</name>
    <dbReference type="NCBI Taxonomy" id="412755"/>
    <lineage>
        <taxon>unclassified sequences</taxon>
        <taxon>metagenomes</taxon>
        <taxon>ecological metagenomes</taxon>
    </lineage>
</organism>
<protein>
    <recommendedName>
        <fullName evidence="3">DUF5698 domain-containing protein</fullName>
    </recommendedName>
</protein>
<proteinExistence type="predicted"/>
<sequence>MEITIEYLEPLILVLGFYHLFLTTLGAIKAFVHRKTVGFWKLYVIAFVELSLTACLFVMIRYIPLKTNGEEIIVYFFLIGIILALKKNPVYVGEDDD</sequence>
<keyword evidence="1" id="KW-1133">Transmembrane helix</keyword>
<feature type="transmembrane region" description="Helical" evidence="1">
    <location>
        <begin position="72"/>
        <end position="92"/>
    </location>
</feature>
<feature type="transmembrane region" description="Helical" evidence="1">
    <location>
        <begin position="38"/>
        <end position="60"/>
    </location>
</feature>
<dbReference type="AlphaFoldDB" id="A0A0F9XHB7"/>
<dbReference type="EMBL" id="LAZR01000051">
    <property type="protein sequence ID" value="KKN98466.1"/>
    <property type="molecule type" value="Genomic_DNA"/>
</dbReference>
<keyword evidence="1" id="KW-0812">Transmembrane</keyword>
<reference evidence="2" key="1">
    <citation type="journal article" date="2015" name="Nature">
        <title>Complex archaea that bridge the gap between prokaryotes and eukaryotes.</title>
        <authorList>
            <person name="Spang A."/>
            <person name="Saw J.H."/>
            <person name="Jorgensen S.L."/>
            <person name="Zaremba-Niedzwiedzka K."/>
            <person name="Martijn J."/>
            <person name="Lind A.E."/>
            <person name="van Eijk R."/>
            <person name="Schleper C."/>
            <person name="Guy L."/>
            <person name="Ettema T.J."/>
        </authorList>
    </citation>
    <scope>NUCLEOTIDE SEQUENCE</scope>
</reference>
<name>A0A0F9XHB7_9ZZZZ</name>
<keyword evidence="1" id="KW-0472">Membrane</keyword>
<gene>
    <name evidence="2" type="ORF">LCGC14_0145770</name>
</gene>
<evidence type="ECO:0008006" key="3">
    <source>
        <dbReference type="Google" id="ProtNLM"/>
    </source>
</evidence>